<name>A0A1H6SEA0_9BACL</name>
<dbReference type="PANTHER" id="PTHR34298">
    <property type="entry name" value="SEGREGATION AND CONDENSATION PROTEIN B"/>
    <property type="match status" value="1"/>
</dbReference>
<keyword evidence="2 5" id="KW-0132">Cell division</keyword>
<dbReference type="Proteomes" id="UP000199200">
    <property type="component" value="Unassembled WGS sequence"/>
</dbReference>
<keyword evidence="7" id="KW-1185">Reference proteome</keyword>
<dbReference type="SUPFAM" id="SSF46785">
    <property type="entry name" value="Winged helix' DNA-binding domain"/>
    <property type="match status" value="2"/>
</dbReference>
<evidence type="ECO:0000256" key="1">
    <source>
        <dbReference type="ARBA" id="ARBA00022490"/>
    </source>
</evidence>
<dbReference type="PANTHER" id="PTHR34298:SF2">
    <property type="entry name" value="SEGREGATION AND CONDENSATION PROTEIN B"/>
    <property type="match status" value="1"/>
</dbReference>
<dbReference type="STRING" id="426757.SAMN04488127_0122"/>
<dbReference type="PIRSF" id="PIRSF019345">
    <property type="entry name" value="ScpB"/>
    <property type="match status" value="1"/>
</dbReference>
<accession>A0A1H6SEA0</accession>
<organism evidence="6 7">
    <name type="scientific">Bhargavaea ginsengi</name>
    <dbReference type="NCBI Taxonomy" id="426757"/>
    <lineage>
        <taxon>Bacteria</taxon>
        <taxon>Bacillati</taxon>
        <taxon>Bacillota</taxon>
        <taxon>Bacilli</taxon>
        <taxon>Bacillales</taxon>
        <taxon>Caryophanaceae</taxon>
        <taxon>Bhargavaea</taxon>
    </lineage>
</organism>
<dbReference type="GO" id="GO:0051304">
    <property type="term" value="P:chromosome separation"/>
    <property type="evidence" value="ECO:0007669"/>
    <property type="project" value="InterPro"/>
</dbReference>
<dbReference type="OrthoDB" id="9806226at2"/>
<dbReference type="GO" id="GO:0006260">
    <property type="term" value="P:DNA replication"/>
    <property type="evidence" value="ECO:0007669"/>
    <property type="project" value="UniProtKB-UniRule"/>
</dbReference>
<dbReference type="GO" id="GO:0051301">
    <property type="term" value="P:cell division"/>
    <property type="evidence" value="ECO:0007669"/>
    <property type="project" value="UniProtKB-KW"/>
</dbReference>
<evidence type="ECO:0000313" key="7">
    <source>
        <dbReference type="Proteomes" id="UP000199200"/>
    </source>
</evidence>
<comment type="subcellular location">
    <subcellularLocation>
        <location evidence="5">Cytoplasm</location>
    </subcellularLocation>
    <text evidence="5">Associated with two foci at the outer edges of the nucleoid region in young cells, and at four foci within both cell halves in older cells.</text>
</comment>
<dbReference type="AlphaFoldDB" id="A0A1H6SEA0"/>
<sequence length="199" mass="21738">MENGNLLAGQVESLLFVAGDDGLTAKQLSELTESDREAVERALAQIDEACRLEGRGLRVVELAGTFRLATKPEHADAVRRLLENPTSQALTQASLEVLAIIAYRQPITRVEVEEIRGVKSERPIQTLVARGLVKEAGRAQGTGRAILYGTTDIFLDYFGLASLDDLPPLAGRDDEAADEELDLFMTSFTETFDEEGSEE</sequence>
<dbReference type="GO" id="GO:0005737">
    <property type="term" value="C:cytoplasm"/>
    <property type="evidence" value="ECO:0007669"/>
    <property type="project" value="UniProtKB-SubCell"/>
</dbReference>
<evidence type="ECO:0000256" key="2">
    <source>
        <dbReference type="ARBA" id="ARBA00022618"/>
    </source>
</evidence>
<comment type="subunit">
    <text evidence="5">Homodimer. Homodimerization may be required to stabilize the binding of ScpA to the Smc head domains. Component of a cohesin-like complex composed of ScpA, ScpB and the Smc homodimer, in which ScpA and ScpB bind to the head domain of Smc. The presence of the three proteins is required for the association of the complex with DNA.</text>
</comment>
<evidence type="ECO:0000256" key="3">
    <source>
        <dbReference type="ARBA" id="ARBA00022829"/>
    </source>
</evidence>
<dbReference type="EMBL" id="FNZF01000001">
    <property type="protein sequence ID" value="SEI66398.1"/>
    <property type="molecule type" value="Genomic_DNA"/>
</dbReference>
<dbReference type="NCBIfam" id="TIGR00281">
    <property type="entry name" value="SMC-Scp complex subunit ScpB"/>
    <property type="match status" value="1"/>
</dbReference>
<evidence type="ECO:0000256" key="4">
    <source>
        <dbReference type="ARBA" id="ARBA00023306"/>
    </source>
</evidence>
<dbReference type="RefSeq" id="WP_092048780.1">
    <property type="nucleotide sequence ID" value="NZ_FNZF01000001.1"/>
</dbReference>
<dbReference type="InterPro" id="IPR036388">
    <property type="entry name" value="WH-like_DNA-bd_sf"/>
</dbReference>
<reference evidence="7" key="1">
    <citation type="submission" date="2016-10" db="EMBL/GenBank/DDBJ databases">
        <authorList>
            <person name="Varghese N."/>
            <person name="Submissions S."/>
        </authorList>
    </citation>
    <scope>NUCLEOTIDE SEQUENCE [LARGE SCALE GENOMIC DNA]</scope>
    <source>
        <strain evidence="7">CGMCC 1.6763</strain>
    </source>
</reference>
<keyword evidence="1 5" id="KW-0963">Cytoplasm</keyword>
<keyword evidence="3 5" id="KW-0159">Chromosome partition</keyword>
<keyword evidence="4 5" id="KW-0131">Cell cycle</keyword>
<dbReference type="Pfam" id="PF04079">
    <property type="entry name" value="SMC_ScpB"/>
    <property type="match status" value="1"/>
</dbReference>
<evidence type="ECO:0000256" key="5">
    <source>
        <dbReference type="HAMAP-Rule" id="MF_01804"/>
    </source>
</evidence>
<dbReference type="InterPro" id="IPR005234">
    <property type="entry name" value="ScpB_csome_segregation"/>
</dbReference>
<evidence type="ECO:0000313" key="6">
    <source>
        <dbReference type="EMBL" id="SEI66398.1"/>
    </source>
</evidence>
<comment type="function">
    <text evidence="5">Participates in chromosomal partition during cell division. May act via the formation of a condensin-like complex containing Smc and ScpA that pull DNA away from mid-cell into both cell halves.</text>
</comment>
<protein>
    <recommendedName>
        <fullName evidence="5">Segregation and condensation protein B</fullName>
    </recommendedName>
</protein>
<proteinExistence type="inferred from homology"/>
<dbReference type="InterPro" id="IPR036390">
    <property type="entry name" value="WH_DNA-bd_sf"/>
</dbReference>
<comment type="similarity">
    <text evidence="5">Belongs to the ScpB family.</text>
</comment>
<gene>
    <name evidence="5" type="primary">scpB</name>
    <name evidence="6" type="ORF">SAMN04488127_0122</name>
</gene>
<dbReference type="Gene3D" id="1.10.10.10">
    <property type="entry name" value="Winged helix-like DNA-binding domain superfamily/Winged helix DNA-binding domain"/>
    <property type="match status" value="2"/>
</dbReference>
<dbReference type="HAMAP" id="MF_01804">
    <property type="entry name" value="ScpB"/>
    <property type="match status" value="1"/>
</dbReference>